<dbReference type="GO" id="GO:0006302">
    <property type="term" value="P:double-strand break repair"/>
    <property type="evidence" value="ECO:0007669"/>
    <property type="project" value="TreeGrafter"/>
</dbReference>
<dbReference type="PIRSF" id="PIRSF029347">
    <property type="entry name" value="RecF"/>
    <property type="match status" value="1"/>
</dbReference>
<evidence type="ECO:0000313" key="2">
    <source>
        <dbReference type="EMBL" id="WAT89044.1"/>
    </source>
</evidence>
<evidence type="ECO:0000313" key="3">
    <source>
        <dbReference type="Proteomes" id="UP001156560"/>
    </source>
</evidence>
<evidence type="ECO:0000259" key="1">
    <source>
        <dbReference type="Pfam" id="PF13304"/>
    </source>
</evidence>
<protein>
    <submittedName>
        <fullName evidence="2">AAA family ATPase</fullName>
    </submittedName>
</protein>
<dbReference type="InterPro" id="IPR014555">
    <property type="entry name" value="RecF-like"/>
</dbReference>
<dbReference type="InterPro" id="IPR003959">
    <property type="entry name" value="ATPase_AAA_core"/>
</dbReference>
<feature type="domain" description="ATPase AAA-type core" evidence="1">
    <location>
        <begin position="23"/>
        <end position="357"/>
    </location>
</feature>
<dbReference type="SUPFAM" id="SSF52540">
    <property type="entry name" value="P-loop containing nucleoside triphosphate hydrolases"/>
    <property type="match status" value="1"/>
</dbReference>
<dbReference type="Gene3D" id="3.40.50.300">
    <property type="entry name" value="P-loop containing nucleotide triphosphate hydrolases"/>
    <property type="match status" value="1"/>
</dbReference>
<sequence>MLQAIEIKNFKSIEDLQLKFGRVNLFIGENGSGKSTILEALTFAAASEADKLDAEFLENRGIRVTTPKLMRSNFSQEHLEDPISIKICIDSDGSGRKYLINNDNDTYSEWKLQTDTTVTSDEVTVSTQEFNQTFERYKKIMEFVSSNAFESLKGRFSDDHELSKVLANLEDQGLENKFSNLSESLKDVESSVSEELSSLKNFVIYSPQNKQLRNLKEEGAIRPVGIHGEGLFKLLREIHEKQPDAMQDIEKGLALISWYKSMDLDNEPELIEDELFIQDKYLPVQLTQRSANEGFLYVLFYMAIIVSKNTPRIFAIDNIDAALNPKLCAKIMSYLVELAIKYDKQLFLTTQNPATLDGINVFEDDQKLFVVSRKKKGQTTARQFTSDNMPKTENGELILLSEAMIKGFIGAIPRGF</sequence>
<reference evidence="2" key="1">
    <citation type="submission" date="2022-12" db="EMBL/GenBank/DDBJ databases">
        <title>Vibrio parahaemolyticus become highly virulent by producing novel Tc toxins.</title>
        <authorList>
            <person name="Yang F."/>
            <person name="You Y."/>
            <person name="Lai Q."/>
            <person name="Xu L."/>
            <person name="Li F."/>
        </authorList>
    </citation>
    <scope>NUCLEOTIDE SEQUENCE</scope>
    <source>
        <strain evidence="2">Vp-HL-202005</strain>
    </source>
</reference>
<dbReference type="Proteomes" id="UP001156560">
    <property type="component" value="Chromosome 1"/>
</dbReference>
<dbReference type="GO" id="GO:0000731">
    <property type="term" value="P:DNA synthesis involved in DNA repair"/>
    <property type="evidence" value="ECO:0007669"/>
    <property type="project" value="TreeGrafter"/>
</dbReference>
<organism evidence="2 3">
    <name type="scientific">Vibrio parahaemolyticus</name>
    <dbReference type="NCBI Taxonomy" id="670"/>
    <lineage>
        <taxon>Bacteria</taxon>
        <taxon>Pseudomonadati</taxon>
        <taxon>Pseudomonadota</taxon>
        <taxon>Gammaproteobacteria</taxon>
        <taxon>Vibrionales</taxon>
        <taxon>Vibrionaceae</taxon>
        <taxon>Vibrio</taxon>
    </lineage>
</organism>
<dbReference type="AlphaFoldDB" id="A0AA47JE67"/>
<dbReference type="EMBL" id="CP114194">
    <property type="protein sequence ID" value="WAT89044.1"/>
    <property type="molecule type" value="Genomic_DNA"/>
</dbReference>
<dbReference type="RefSeq" id="WP_256902573.1">
    <property type="nucleotide sequence ID" value="NZ_CP114194.1"/>
</dbReference>
<accession>A0AA47JE67</accession>
<dbReference type="Pfam" id="PF13304">
    <property type="entry name" value="AAA_21"/>
    <property type="match status" value="1"/>
</dbReference>
<gene>
    <name evidence="2" type="ORF">O1Q84_10300</name>
</gene>
<dbReference type="GO" id="GO:0016887">
    <property type="term" value="F:ATP hydrolysis activity"/>
    <property type="evidence" value="ECO:0007669"/>
    <property type="project" value="InterPro"/>
</dbReference>
<dbReference type="PANTHER" id="PTHR32182:SF22">
    <property type="entry name" value="ATP-DEPENDENT ENDONUCLEASE, OLD FAMILY-RELATED"/>
    <property type="match status" value="1"/>
</dbReference>
<dbReference type="InterPro" id="IPR027417">
    <property type="entry name" value="P-loop_NTPase"/>
</dbReference>
<name>A0AA47JE67_VIBPH</name>
<proteinExistence type="predicted"/>
<dbReference type="GO" id="GO:0005524">
    <property type="term" value="F:ATP binding"/>
    <property type="evidence" value="ECO:0007669"/>
    <property type="project" value="InterPro"/>
</dbReference>
<dbReference type="PANTHER" id="PTHR32182">
    <property type="entry name" value="DNA REPLICATION AND REPAIR PROTEIN RECF"/>
    <property type="match status" value="1"/>
</dbReference>